<comment type="caution">
    <text evidence="2">The sequence shown here is derived from an EMBL/GenBank/DDBJ whole genome shotgun (WGS) entry which is preliminary data.</text>
</comment>
<sequence>MIEVVASWSEGLHGNASLDVAFAALVRGLGAEAGAIVRTYPGRPFPQIVALHDERAGDPAARPLRGSHATNLFGAHLQTARPASIWLATEHSDESDPVAGVGLHVWQVARHMREMAVLILTSDPSFRDHIELHFHDRLDDDAQALLDMLLPSIVRIWTGRKVGLVTAQVVEKKIKDAPKAPNAVHGKILDVSNPAGLSRAEFRVCVMLSRGLSVKGVTGELGLSDATVRSHLRSIYSKTVTRSLAELVFRLLDQGDQKANVTLRRA</sequence>
<dbReference type="SMART" id="SM00421">
    <property type="entry name" value="HTH_LUXR"/>
    <property type="match status" value="1"/>
</dbReference>
<name>A0ABT2ZA93_9RHOB</name>
<dbReference type="EMBL" id="JAOWKY010000001">
    <property type="protein sequence ID" value="MCV2867993.1"/>
    <property type="molecule type" value="Genomic_DNA"/>
</dbReference>
<dbReference type="SUPFAM" id="SSF46894">
    <property type="entry name" value="C-terminal effector domain of the bipartite response regulators"/>
    <property type="match status" value="1"/>
</dbReference>
<dbReference type="Proteomes" id="UP001652542">
    <property type="component" value="Unassembled WGS sequence"/>
</dbReference>
<gene>
    <name evidence="2" type="ORF">OEW28_05075</name>
</gene>
<protein>
    <submittedName>
        <fullName evidence="2">Helix-turn-helix transcriptional regulator</fullName>
    </submittedName>
</protein>
<evidence type="ECO:0000259" key="1">
    <source>
        <dbReference type="PROSITE" id="PS50043"/>
    </source>
</evidence>
<dbReference type="Pfam" id="PF00196">
    <property type="entry name" value="GerE"/>
    <property type="match status" value="1"/>
</dbReference>
<dbReference type="PROSITE" id="PS00622">
    <property type="entry name" value="HTH_LUXR_1"/>
    <property type="match status" value="1"/>
</dbReference>
<evidence type="ECO:0000313" key="3">
    <source>
        <dbReference type="Proteomes" id="UP001652542"/>
    </source>
</evidence>
<proteinExistence type="predicted"/>
<dbReference type="PRINTS" id="PR00038">
    <property type="entry name" value="HTHLUXR"/>
</dbReference>
<dbReference type="InterPro" id="IPR036388">
    <property type="entry name" value="WH-like_DNA-bd_sf"/>
</dbReference>
<accession>A0ABT2ZA93</accession>
<dbReference type="InterPro" id="IPR016032">
    <property type="entry name" value="Sig_transdc_resp-reg_C-effctor"/>
</dbReference>
<organism evidence="2 3">
    <name type="scientific">Albidovulum marisflavi</name>
    <dbReference type="NCBI Taxonomy" id="2984159"/>
    <lineage>
        <taxon>Bacteria</taxon>
        <taxon>Pseudomonadati</taxon>
        <taxon>Pseudomonadota</taxon>
        <taxon>Alphaproteobacteria</taxon>
        <taxon>Rhodobacterales</taxon>
        <taxon>Paracoccaceae</taxon>
        <taxon>Albidovulum</taxon>
    </lineage>
</organism>
<evidence type="ECO:0000313" key="2">
    <source>
        <dbReference type="EMBL" id="MCV2867993.1"/>
    </source>
</evidence>
<dbReference type="PROSITE" id="PS50043">
    <property type="entry name" value="HTH_LUXR_2"/>
    <property type="match status" value="1"/>
</dbReference>
<dbReference type="InterPro" id="IPR000792">
    <property type="entry name" value="Tscrpt_reg_LuxR_C"/>
</dbReference>
<dbReference type="RefSeq" id="WP_263733618.1">
    <property type="nucleotide sequence ID" value="NZ_JAOWKY010000001.1"/>
</dbReference>
<feature type="domain" description="HTH luxR-type" evidence="1">
    <location>
        <begin position="190"/>
        <end position="255"/>
    </location>
</feature>
<keyword evidence="3" id="KW-1185">Reference proteome</keyword>
<dbReference type="Gene3D" id="1.10.10.10">
    <property type="entry name" value="Winged helix-like DNA-binding domain superfamily/Winged helix DNA-binding domain"/>
    <property type="match status" value="1"/>
</dbReference>
<reference evidence="2 3" key="1">
    <citation type="submission" date="2022-10" db="EMBL/GenBank/DDBJ databases">
        <title>Defluviimonas sp. nov., isolated from ocean surface water.</title>
        <authorList>
            <person name="He W."/>
            <person name="Wang L."/>
            <person name="Zhang D.-F."/>
        </authorList>
    </citation>
    <scope>NUCLEOTIDE SEQUENCE [LARGE SCALE GENOMIC DNA]</scope>
    <source>
        <strain evidence="2 3">WL0002</strain>
    </source>
</reference>